<gene>
    <name evidence="5" type="ORF">OG477_42475</name>
</gene>
<dbReference type="Pfam" id="PF00196">
    <property type="entry name" value="GerE"/>
    <property type="match status" value="1"/>
</dbReference>
<name>A0AAU1I964_9ACTN</name>
<dbReference type="InterPro" id="IPR041664">
    <property type="entry name" value="AAA_16"/>
</dbReference>
<dbReference type="PROSITE" id="PS50043">
    <property type="entry name" value="HTH_LUXR_2"/>
    <property type="match status" value="1"/>
</dbReference>
<dbReference type="CDD" id="cd06170">
    <property type="entry name" value="LuxR_C_like"/>
    <property type="match status" value="1"/>
</dbReference>
<dbReference type="Gene3D" id="1.25.40.10">
    <property type="entry name" value="Tetratricopeptide repeat domain"/>
    <property type="match status" value="1"/>
</dbReference>
<sequence length="946" mass="99625">MTGGLVGVGSAVVSGVWETGFAGREEELEAVARCRGEAVAGRPWLVVVEGASGIGKSALVRRALAPGKDGMRACWAGCDRSEQDLPYGVVDRLLRRLPAGTSGVQELAGSLAPAASPLAVGADLLAVVAAVSDGGPLAVVVDDVPWADEQSVKALGFMVRRLFTESVLVVLIARTGEAGSGGTPAGGGSGWQGLARGAAPVLPLRLKGLGRGETARIVAGAGFGGLGRAAVDRLHEWTAGHPLYLLSLLAEVTPEALADRSRPLPVPSSLEAVIRKSLGRLPQESRRLVEALAVLDTTVPLGIAAQLADLTDASGALGPALALGLLRWQPDNPTTPLRIHHPLQRNAVYQALSPTRRRALHAVAATLVGADQAWAHKVAAASGAAAQSLVEELAAEADRLADHGYLDRAATLELWAADLSPTRDGHEHHLLTAATHLLVGELPARALTLRDAVEHCVPTARCDAILGRLASVRGDFDSAEQLLTHAVATASDAQTHLLASTWLGSSCILQIDGAGAAAALRPVVDAVPAGPAACRARGSLATAVGFADGPRAGLEVIAEAGLPEHADSVPKPESKLLYFRGLLRMLAGQLSAGAEDLTTLIARQHADANIPVWPSDHYALALARYLTGHPQDAAISAEQSLLVADTAAQPWGLPLGHAVAVLVHALQGRWEPALEHLEACRRTARTFPAFSSFFLMLAEATLAQARADHRAMLQALRPLDDPTTVPPGMRTSFLVLWAPLLIEAVTADQQPLPEDLHRAEDALHASAGLARNTPALTATSHWLHARLAAAHGDTTTALTHYQAGINAPTRAGDDIPLHRAFLHHDLARHLLATDGDRTQATNHLQLAHKIYTTLGATPYTQRAADDLTRLHPHTHPTATPTHHPANALTEREHHVAHLAAQGMTNQEIAKELFLSPKTIEYHLSHVYTKLDLTSRRQLRALQFTAA</sequence>
<dbReference type="Gene3D" id="1.10.10.10">
    <property type="entry name" value="Winged helix-like DNA-binding domain superfamily/Winged helix DNA-binding domain"/>
    <property type="match status" value="1"/>
</dbReference>
<dbReference type="GO" id="GO:0003677">
    <property type="term" value="F:DNA binding"/>
    <property type="evidence" value="ECO:0007669"/>
    <property type="project" value="UniProtKB-KW"/>
</dbReference>
<dbReference type="PROSITE" id="PS00622">
    <property type="entry name" value="HTH_LUXR_1"/>
    <property type="match status" value="1"/>
</dbReference>
<feature type="domain" description="HTH luxR-type" evidence="4">
    <location>
        <begin position="881"/>
        <end position="946"/>
    </location>
</feature>
<keyword evidence="3" id="KW-0804">Transcription</keyword>
<protein>
    <submittedName>
        <fullName evidence="5">LuxR C-terminal-related transcriptional regulator</fullName>
    </submittedName>
</protein>
<dbReference type="InterPro" id="IPR000792">
    <property type="entry name" value="Tscrpt_reg_LuxR_C"/>
</dbReference>
<dbReference type="InterPro" id="IPR027417">
    <property type="entry name" value="P-loop_NTPase"/>
</dbReference>
<dbReference type="InterPro" id="IPR036388">
    <property type="entry name" value="WH-like_DNA-bd_sf"/>
</dbReference>
<dbReference type="SUPFAM" id="SSF46894">
    <property type="entry name" value="C-terminal effector domain of the bipartite response regulators"/>
    <property type="match status" value="1"/>
</dbReference>
<dbReference type="SUPFAM" id="SSF48452">
    <property type="entry name" value="TPR-like"/>
    <property type="match status" value="1"/>
</dbReference>
<keyword evidence="1" id="KW-0805">Transcription regulation</keyword>
<dbReference type="InterPro" id="IPR011990">
    <property type="entry name" value="TPR-like_helical_dom_sf"/>
</dbReference>
<proteinExistence type="predicted"/>
<evidence type="ECO:0000256" key="1">
    <source>
        <dbReference type="ARBA" id="ARBA00023015"/>
    </source>
</evidence>
<dbReference type="InterPro" id="IPR016032">
    <property type="entry name" value="Sig_transdc_resp-reg_C-effctor"/>
</dbReference>
<keyword evidence="2" id="KW-0238">DNA-binding</keyword>
<dbReference type="SMART" id="SM00421">
    <property type="entry name" value="HTH_LUXR"/>
    <property type="match status" value="1"/>
</dbReference>
<dbReference type="PRINTS" id="PR00038">
    <property type="entry name" value="HTHLUXR"/>
</dbReference>
<dbReference type="SUPFAM" id="SSF52540">
    <property type="entry name" value="P-loop containing nucleoside triphosphate hydrolases"/>
    <property type="match status" value="1"/>
</dbReference>
<evidence type="ECO:0000256" key="3">
    <source>
        <dbReference type="ARBA" id="ARBA00023163"/>
    </source>
</evidence>
<organism evidence="5">
    <name type="scientific">Streptomyces sp. NBC_00180</name>
    <dbReference type="NCBI Taxonomy" id="2903632"/>
    <lineage>
        <taxon>Bacteria</taxon>
        <taxon>Bacillati</taxon>
        <taxon>Actinomycetota</taxon>
        <taxon>Actinomycetes</taxon>
        <taxon>Kitasatosporales</taxon>
        <taxon>Streptomycetaceae</taxon>
        <taxon>Streptomyces</taxon>
    </lineage>
</organism>
<dbReference type="PANTHER" id="PTHR44688:SF16">
    <property type="entry name" value="DNA-BINDING TRANSCRIPTIONAL ACTIVATOR DEVR_DOSR"/>
    <property type="match status" value="1"/>
</dbReference>
<dbReference type="Pfam" id="PF13191">
    <property type="entry name" value="AAA_16"/>
    <property type="match status" value="1"/>
</dbReference>
<evidence type="ECO:0000256" key="2">
    <source>
        <dbReference type="ARBA" id="ARBA00023125"/>
    </source>
</evidence>
<evidence type="ECO:0000259" key="4">
    <source>
        <dbReference type="PROSITE" id="PS50043"/>
    </source>
</evidence>
<evidence type="ECO:0000313" key="5">
    <source>
        <dbReference type="EMBL" id="WTP91524.1"/>
    </source>
</evidence>
<dbReference type="GO" id="GO:0006355">
    <property type="term" value="P:regulation of DNA-templated transcription"/>
    <property type="evidence" value="ECO:0007669"/>
    <property type="project" value="InterPro"/>
</dbReference>
<dbReference type="EMBL" id="CP108140">
    <property type="protein sequence ID" value="WTP91524.1"/>
    <property type="molecule type" value="Genomic_DNA"/>
</dbReference>
<dbReference type="PANTHER" id="PTHR44688">
    <property type="entry name" value="DNA-BINDING TRANSCRIPTIONAL ACTIVATOR DEVR_DOSR"/>
    <property type="match status" value="1"/>
</dbReference>
<reference evidence="5" key="1">
    <citation type="submission" date="2022-10" db="EMBL/GenBank/DDBJ databases">
        <title>The complete genomes of actinobacterial strains from the NBC collection.</title>
        <authorList>
            <person name="Joergensen T.S."/>
            <person name="Alvarez Arevalo M."/>
            <person name="Sterndorff E.B."/>
            <person name="Faurdal D."/>
            <person name="Vuksanovic O."/>
            <person name="Mourched A.-S."/>
            <person name="Charusanti P."/>
            <person name="Shaw S."/>
            <person name="Blin K."/>
            <person name="Weber T."/>
        </authorList>
    </citation>
    <scope>NUCLEOTIDE SEQUENCE</scope>
    <source>
        <strain evidence="5">NBC 00180</strain>
    </source>
</reference>
<accession>A0AAU1I964</accession>
<dbReference type="AlphaFoldDB" id="A0AAU1I964"/>